<feature type="domain" description="Phage-like element PBSX protein XkdF" evidence="1">
    <location>
        <begin position="53"/>
        <end position="172"/>
    </location>
</feature>
<dbReference type="OrthoDB" id="1445418at2"/>
<name>A0A3M9MZQ5_9BACT</name>
<dbReference type="EMBL" id="RJJE01000006">
    <property type="protein sequence ID" value="RNI30956.1"/>
    <property type="molecule type" value="Genomic_DNA"/>
</dbReference>
<evidence type="ECO:0000313" key="3">
    <source>
        <dbReference type="Proteomes" id="UP000271010"/>
    </source>
</evidence>
<dbReference type="Pfam" id="PF14550">
    <property type="entry name" value="Peptidase_S78_2"/>
    <property type="match status" value="1"/>
</dbReference>
<evidence type="ECO:0000313" key="2">
    <source>
        <dbReference type="EMBL" id="RNI30956.1"/>
    </source>
</evidence>
<comment type="caution">
    <text evidence="2">The sequence shown here is derived from an EMBL/GenBank/DDBJ whole genome shotgun (WGS) entry which is preliminary data.</text>
</comment>
<dbReference type="Proteomes" id="UP000271010">
    <property type="component" value="Unassembled WGS sequence"/>
</dbReference>
<evidence type="ECO:0000259" key="1">
    <source>
        <dbReference type="Pfam" id="PF14550"/>
    </source>
</evidence>
<dbReference type="RefSeq" id="WP_123132315.1">
    <property type="nucleotide sequence ID" value="NZ_RJJE01000006.1"/>
</dbReference>
<dbReference type="AlphaFoldDB" id="A0A3M9MZQ5"/>
<protein>
    <recommendedName>
        <fullName evidence="1">Phage-like element PBSX protein XkdF domain-containing protein</fullName>
    </recommendedName>
</protein>
<keyword evidence="3" id="KW-1185">Reference proteome</keyword>
<gene>
    <name evidence="2" type="ORF">EFA69_06600</name>
</gene>
<dbReference type="InterPro" id="IPR027924">
    <property type="entry name" value="XkdF"/>
</dbReference>
<proteinExistence type="predicted"/>
<reference evidence="2 3" key="1">
    <citation type="submission" date="2018-11" db="EMBL/GenBank/DDBJ databases">
        <title>Rufibacter latericius sp. nov., isolated from water in Baiyang Lake.</title>
        <authorList>
            <person name="Yang Y."/>
        </authorList>
    </citation>
    <scope>NUCLEOTIDE SEQUENCE [LARGE SCALE GENOMIC DNA]</scope>
    <source>
        <strain evidence="2 3">MCC P1</strain>
    </source>
</reference>
<sequence length="208" mass="23576">MTRKDIPVYSVTVDDLDEATGISLISIVDRPAIESNFLRLEEETPQPVHLARETEKRYATGAVLIPDKLIYRRDSDTGKEYYLNFESQEIERIRNKFFRTGELKMSNLDHSSEDLIQGFLIESWIVVDAQKDKAVALGFQDVKVGSLYATYHFPSDEIWSQVSERNGFSLEGSFLTNLKMSEQTPETETVEGVLDLLVDFLKGGGANE</sequence>
<accession>A0A3M9MZQ5</accession>
<organism evidence="2 3">
    <name type="scientific">Rufibacter immobilis</name>
    <dbReference type="NCBI Taxonomy" id="1348778"/>
    <lineage>
        <taxon>Bacteria</taxon>
        <taxon>Pseudomonadati</taxon>
        <taxon>Bacteroidota</taxon>
        <taxon>Cytophagia</taxon>
        <taxon>Cytophagales</taxon>
        <taxon>Hymenobacteraceae</taxon>
        <taxon>Rufibacter</taxon>
    </lineage>
</organism>